<feature type="signal peptide" evidence="1">
    <location>
        <begin position="1"/>
        <end position="18"/>
    </location>
</feature>
<dbReference type="Gene3D" id="3.10.450.40">
    <property type="match status" value="1"/>
</dbReference>
<name>A0A850RAK2_9GAMM</name>
<evidence type="ECO:0000259" key="2">
    <source>
        <dbReference type="Pfam" id="PF03413"/>
    </source>
</evidence>
<organism evidence="3 4">
    <name type="scientific">Allochromatium humboldtianum</name>
    <dbReference type="NCBI Taxonomy" id="504901"/>
    <lineage>
        <taxon>Bacteria</taxon>
        <taxon>Pseudomonadati</taxon>
        <taxon>Pseudomonadota</taxon>
        <taxon>Gammaproteobacteria</taxon>
        <taxon>Chromatiales</taxon>
        <taxon>Chromatiaceae</taxon>
        <taxon>Allochromatium</taxon>
    </lineage>
</organism>
<dbReference type="InterPro" id="IPR025711">
    <property type="entry name" value="PepSY"/>
</dbReference>
<dbReference type="Pfam" id="PF03413">
    <property type="entry name" value="PepSY"/>
    <property type="match status" value="1"/>
</dbReference>
<sequence length="102" mass="11785">MRFVILMGLLSLFGQVNADPQADHERAREARLRDEIRPIAEILHHIGEQIPGQVIGLELEREKRTGQPVWIYEIKILTPDGRRLEIEVDARDGHILELEDDD</sequence>
<proteinExistence type="predicted"/>
<accession>A0A850RAK2</accession>
<evidence type="ECO:0000313" key="3">
    <source>
        <dbReference type="EMBL" id="NVZ09366.1"/>
    </source>
</evidence>
<dbReference type="Proteomes" id="UP000592294">
    <property type="component" value="Unassembled WGS sequence"/>
</dbReference>
<feature type="domain" description="PepSY" evidence="2">
    <location>
        <begin position="47"/>
        <end position="98"/>
    </location>
</feature>
<keyword evidence="4" id="KW-1185">Reference proteome</keyword>
<keyword evidence="1" id="KW-0732">Signal</keyword>
<gene>
    <name evidence="3" type="ORF">HW932_08835</name>
</gene>
<protein>
    <submittedName>
        <fullName evidence="3">PepSY domain-containing protein</fullName>
    </submittedName>
</protein>
<reference evidence="3 4" key="1">
    <citation type="submission" date="2020-06" db="EMBL/GenBank/DDBJ databases">
        <title>Whole-genome sequence of Allochromatium humboldtianum DSM 21881, type strain.</title>
        <authorList>
            <person name="Kyndt J.A."/>
            <person name="Meyer T.E."/>
        </authorList>
    </citation>
    <scope>NUCLEOTIDE SEQUENCE [LARGE SCALE GENOMIC DNA]</scope>
    <source>
        <strain evidence="3 4">DSM 21881</strain>
    </source>
</reference>
<evidence type="ECO:0000313" key="4">
    <source>
        <dbReference type="Proteomes" id="UP000592294"/>
    </source>
</evidence>
<feature type="chain" id="PRO_5032688631" evidence="1">
    <location>
        <begin position="19"/>
        <end position="102"/>
    </location>
</feature>
<dbReference type="AlphaFoldDB" id="A0A850RAK2"/>
<comment type="caution">
    <text evidence="3">The sequence shown here is derived from an EMBL/GenBank/DDBJ whole genome shotgun (WGS) entry which is preliminary data.</text>
</comment>
<evidence type="ECO:0000256" key="1">
    <source>
        <dbReference type="SAM" id="SignalP"/>
    </source>
</evidence>
<dbReference type="EMBL" id="JABZEO010000005">
    <property type="protein sequence ID" value="NVZ09366.1"/>
    <property type="molecule type" value="Genomic_DNA"/>
</dbReference>